<evidence type="ECO:0000313" key="5">
    <source>
        <dbReference type="Proteomes" id="UP000762676"/>
    </source>
</evidence>
<accession>A0AAV4HQ02</accession>
<evidence type="ECO:0008006" key="6">
    <source>
        <dbReference type="Google" id="ProtNLM"/>
    </source>
</evidence>
<keyword evidence="2" id="KW-0472">Membrane</keyword>
<name>A0AAV4HQ02_9GAST</name>
<protein>
    <recommendedName>
        <fullName evidence="6">EGF-like domain-containing protein</fullName>
    </recommendedName>
</protein>
<dbReference type="EMBL" id="BMAT01002135">
    <property type="protein sequence ID" value="GFR99649.1"/>
    <property type="molecule type" value="Genomic_DNA"/>
</dbReference>
<dbReference type="Proteomes" id="UP000762676">
    <property type="component" value="Unassembled WGS sequence"/>
</dbReference>
<keyword evidence="2" id="KW-1133">Transmembrane helix</keyword>
<feature type="signal peptide" evidence="3">
    <location>
        <begin position="1"/>
        <end position="23"/>
    </location>
</feature>
<sequence length="166" mass="17973">MHLPSLRLILSTLLAYVIHCIEGSSRTPTLSELSATTPSPGGGRPTTTSTIRSAGKSGGQFECTPAEVKKAACLHGGKCFAVELFGPRTGPWQQHILLCCPKTWFGKCCQWAHYTFNDFFAHYGIPGGLVGAVAFVGTIVGVRLLMKKRITSLKSNGKAQMYDHCW</sequence>
<dbReference type="AlphaFoldDB" id="A0AAV4HQ02"/>
<comment type="caution">
    <text evidence="4">The sequence shown here is derived from an EMBL/GenBank/DDBJ whole genome shotgun (WGS) entry which is preliminary data.</text>
</comment>
<dbReference type="InterPro" id="IPR016130">
    <property type="entry name" value="Tyr_Pase_AS"/>
</dbReference>
<keyword evidence="2" id="KW-0812">Transmembrane</keyword>
<keyword evidence="5" id="KW-1185">Reference proteome</keyword>
<reference evidence="4 5" key="1">
    <citation type="journal article" date="2021" name="Elife">
        <title>Chloroplast acquisition without the gene transfer in kleptoplastic sea slugs, Plakobranchus ocellatus.</title>
        <authorList>
            <person name="Maeda T."/>
            <person name="Takahashi S."/>
            <person name="Yoshida T."/>
            <person name="Shimamura S."/>
            <person name="Takaki Y."/>
            <person name="Nagai Y."/>
            <person name="Toyoda A."/>
            <person name="Suzuki Y."/>
            <person name="Arimoto A."/>
            <person name="Ishii H."/>
            <person name="Satoh N."/>
            <person name="Nishiyama T."/>
            <person name="Hasebe M."/>
            <person name="Maruyama T."/>
            <person name="Minagawa J."/>
            <person name="Obokata J."/>
            <person name="Shigenobu S."/>
        </authorList>
    </citation>
    <scope>NUCLEOTIDE SEQUENCE [LARGE SCALE GENOMIC DNA]</scope>
</reference>
<feature type="region of interest" description="Disordered" evidence="1">
    <location>
        <begin position="28"/>
        <end position="58"/>
    </location>
</feature>
<evidence type="ECO:0000256" key="2">
    <source>
        <dbReference type="SAM" id="Phobius"/>
    </source>
</evidence>
<organism evidence="4 5">
    <name type="scientific">Elysia marginata</name>
    <dbReference type="NCBI Taxonomy" id="1093978"/>
    <lineage>
        <taxon>Eukaryota</taxon>
        <taxon>Metazoa</taxon>
        <taxon>Spiralia</taxon>
        <taxon>Lophotrochozoa</taxon>
        <taxon>Mollusca</taxon>
        <taxon>Gastropoda</taxon>
        <taxon>Heterobranchia</taxon>
        <taxon>Euthyneura</taxon>
        <taxon>Panpulmonata</taxon>
        <taxon>Sacoglossa</taxon>
        <taxon>Placobranchoidea</taxon>
        <taxon>Plakobranchidae</taxon>
        <taxon>Elysia</taxon>
    </lineage>
</organism>
<gene>
    <name evidence="4" type="ORF">ElyMa_001050600</name>
</gene>
<evidence type="ECO:0000313" key="4">
    <source>
        <dbReference type="EMBL" id="GFR99649.1"/>
    </source>
</evidence>
<feature type="transmembrane region" description="Helical" evidence="2">
    <location>
        <begin position="123"/>
        <end position="146"/>
    </location>
</feature>
<proteinExistence type="predicted"/>
<feature type="chain" id="PRO_5043898747" description="EGF-like domain-containing protein" evidence="3">
    <location>
        <begin position="24"/>
        <end position="166"/>
    </location>
</feature>
<evidence type="ECO:0000256" key="1">
    <source>
        <dbReference type="SAM" id="MobiDB-lite"/>
    </source>
</evidence>
<dbReference type="PROSITE" id="PS00383">
    <property type="entry name" value="TYR_PHOSPHATASE_1"/>
    <property type="match status" value="1"/>
</dbReference>
<keyword evidence="3" id="KW-0732">Signal</keyword>
<evidence type="ECO:0000256" key="3">
    <source>
        <dbReference type="SAM" id="SignalP"/>
    </source>
</evidence>